<dbReference type="InterPro" id="IPR029016">
    <property type="entry name" value="GAF-like_dom_sf"/>
</dbReference>
<dbReference type="InterPro" id="IPR052020">
    <property type="entry name" value="Cyclic_di-GMP/3'3'-cGAMP_PDE"/>
</dbReference>
<dbReference type="SUPFAM" id="SSF55785">
    <property type="entry name" value="PYP-like sensor domain (PAS domain)"/>
    <property type="match status" value="1"/>
</dbReference>
<dbReference type="Gene3D" id="1.10.3210.10">
    <property type="entry name" value="Hypothetical protein af1432"/>
    <property type="match status" value="1"/>
</dbReference>
<proteinExistence type="predicted"/>
<dbReference type="NCBIfam" id="TIGR00277">
    <property type="entry name" value="HDIG"/>
    <property type="match status" value="1"/>
</dbReference>
<dbReference type="SMART" id="SM00471">
    <property type="entry name" value="HDc"/>
    <property type="match status" value="1"/>
</dbReference>
<feature type="compositionally biased region" description="Polar residues" evidence="1">
    <location>
        <begin position="39"/>
        <end position="54"/>
    </location>
</feature>
<name>A0A644YSH3_9ZZZZ</name>
<dbReference type="InterPro" id="IPR000014">
    <property type="entry name" value="PAS"/>
</dbReference>
<dbReference type="PROSITE" id="PS50113">
    <property type="entry name" value="PAC"/>
    <property type="match status" value="1"/>
</dbReference>
<dbReference type="EMBL" id="VSSQ01005896">
    <property type="protein sequence ID" value="MPM30811.1"/>
    <property type="molecule type" value="Genomic_DNA"/>
</dbReference>
<dbReference type="Gene3D" id="3.30.450.40">
    <property type="match status" value="1"/>
</dbReference>
<feature type="domain" description="PAC" evidence="3">
    <location>
        <begin position="59"/>
        <end position="109"/>
    </location>
</feature>
<feature type="domain" description="PAS" evidence="2">
    <location>
        <begin position="1"/>
        <end position="29"/>
    </location>
</feature>
<dbReference type="SUPFAM" id="SSF109604">
    <property type="entry name" value="HD-domain/PDEase-like"/>
    <property type="match status" value="1"/>
</dbReference>
<comment type="caution">
    <text evidence="5">The sequence shown here is derived from an EMBL/GenBank/DDBJ whole genome shotgun (WGS) entry which is preliminary data.</text>
</comment>
<dbReference type="CDD" id="cd00077">
    <property type="entry name" value="HDc"/>
    <property type="match status" value="1"/>
</dbReference>
<feature type="region of interest" description="Disordered" evidence="1">
    <location>
        <begin position="39"/>
        <end position="58"/>
    </location>
</feature>
<dbReference type="SUPFAM" id="SSF55781">
    <property type="entry name" value="GAF domain-like"/>
    <property type="match status" value="1"/>
</dbReference>
<dbReference type="InterPro" id="IPR000700">
    <property type="entry name" value="PAS-assoc_C"/>
</dbReference>
<sequence>MFIHQNGKYVYVNPTWCQITGYSVSELLNTVPEKALISGANNQSEQGTESSKTQIPLPERLERTITTRNGEKRIIDLYLSAIMLENQPAVIGTAVDITNRKQREHELEVIAEMGEAYRINNNREEVLSIAILKLVDILKADGVFIEIVDIDESSNTMIKATGDWKHLELKPVSIGEGLSGHLIKTGQPYLNTEASKDPYILYPDLLEGFKSVAGVPLITSGFTIGAVVIGAKHAFSENDLRLLRAISDLTASALQRTALFEKTRLQADELKHAYNSTLEGWALALELRDKETQGHSVRIANLAVKLARRMGIQEDQMEILRRGALLHDIGKLGVPDTILLKQGKLTGDDWVIMQKHPTYAYEMLSQIKDFRESIDIPYCHHEWWDGSGYPRGLEGEQIPLAARIFSIIDVWDALTSDRPYRPAWQRKEAMAHIINQAGTHFDPSVVDEFVKMIMENK</sequence>
<dbReference type="InterPro" id="IPR003607">
    <property type="entry name" value="HD/PDEase_dom"/>
</dbReference>
<protein>
    <submittedName>
        <fullName evidence="5">Uncharacterized protein</fullName>
    </submittedName>
</protein>
<gene>
    <name evidence="5" type="ORF">SDC9_77361</name>
</gene>
<organism evidence="5">
    <name type="scientific">bioreactor metagenome</name>
    <dbReference type="NCBI Taxonomy" id="1076179"/>
    <lineage>
        <taxon>unclassified sequences</taxon>
        <taxon>metagenomes</taxon>
        <taxon>ecological metagenomes</taxon>
    </lineage>
</organism>
<dbReference type="PANTHER" id="PTHR45228">
    <property type="entry name" value="CYCLIC DI-GMP PHOSPHODIESTERASE TM_0186-RELATED"/>
    <property type="match status" value="1"/>
</dbReference>
<dbReference type="Pfam" id="PF13426">
    <property type="entry name" value="PAS_9"/>
    <property type="match status" value="1"/>
</dbReference>
<dbReference type="InterPro" id="IPR006675">
    <property type="entry name" value="HDIG_dom"/>
</dbReference>
<dbReference type="InterPro" id="IPR037522">
    <property type="entry name" value="HD_GYP_dom"/>
</dbReference>
<dbReference type="AlphaFoldDB" id="A0A644YSH3"/>
<dbReference type="SMART" id="SM00065">
    <property type="entry name" value="GAF"/>
    <property type="match status" value="1"/>
</dbReference>
<dbReference type="CDD" id="cd00130">
    <property type="entry name" value="PAS"/>
    <property type="match status" value="1"/>
</dbReference>
<reference evidence="5" key="1">
    <citation type="submission" date="2019-08" db="EMBL/GenBank/DDBJ databases">
        <authorList>
            <person name="Kucharzyk K."/>
            <person name="Murdoch R.W."/>
            <person name="Higgins S."/>
            <person name="Loffler F."/>
        </authorList>
    </citation>
    <scope>NUCLEOTIDE SEQUENCE</scope>
</reference>
<dbReference type="PROSITE" id="PS51832">
    <property type="entry name" value="HD_GYP"/>
    <property type="match status" value="1"/>
</dbReference>
<dbReference type="Pfam" id="PF13487">
    <property type="entry name" value="HD_5"/>
    <property type="match status" value="1"/>
</dbReference>
<dbReference type="InterPro" id="IPR035965">
    <property type="entry name" value="PAS-like_dom_sf"/>
</dbReference>
<accession>A0A644YSH3</accession>
<dbReference type="NCBIfam" id="TIGR00229">
    <property type="entry name" value="sensory_box"/>
    <property type="match status" value="1"/>
</dbReference>
<evidence type="ECO:0000313" key="5">
    <source>
        <dbReference type="EMBL" id="MPM30811.1"/>
    </source>
</evidence>
<dbReference type="PROSITE" id="PS50112">
    <property type="entry name" value="PAS"/>
    <property type="match status" value="1"/>
</dbReference>
<evidence type="ECO:0000256" key="1">
    <source>
        <dbReference type="SAM" id="MobiDB-lite"/>
    </source>
</evidence>
<evidence type="ECO:0000259" key="2">
    <source>
        <dbReference type="PROSITE" id="PS50112"/>
    </source>
</evidence>
<dbReference type="InterPro" id="IPR003018">
    <property type="entry name" value="GAF"/>
</dbReference>
<feature type="domain" description="HD-GYP" evidence="4">
    <location>
        <begin position="270"/>
        <end position="457"/>
    </location>
</feature>
<dbReference type="PANTHER" id="PTHR45228:SF1">
    <property type="entry name" value="CYCLIC DI-GMP PHOSPHODIESTERASE TM_0186"/>
    <property type="match status" value="1"/>
</dbReference>
<dbReference type="Gene3D" id="3.30.450.20">
    <property type="entry name" value="PAS domain"/>
    <property type="match status" value="1"/>
</dbReference>
<evidence type="ECO:0000259" key="4">
    <source>
        <dbReference type="PROSITE" id="PS51832"/>
    </source>
</evidence>
<evidence type="ECO:0000259" key="3">
    <source>
        <dbReference type="PROSITE" id="PS50113"/>
    </source>
</evidence>
<dbReference type="Pfam" id="PF13185">
    <property type="entry name" value="GAF_2"/>
    <property type="match status" value="1"/>
</dbReference>